<evidence type="ECO:0000313" key="2">
    <source>
        <dbReference type="Proteomes" id="UP000076925"/>
    </source>
</evidence>
<comment type="caution">
    <text evidence="1">The sequence shown here is derived from an EMBL/GenBank/DDBJ whole genome shotgun (WGS) entry which is preliminary data.</text>
</comment>
<dbReference type="AlphaFoldDB" id="A0A139X489"/>
<accession>A0A139X489</accession>
<dbReference type="OrthoDB" id="512406at2"/>
<keyword evidence="2" id="KW-1185">Reference proteome</keyword>
<evidence type="ECO:0000313" key="1">
    <source>
        <dbReference type="EMBL" id="KYC39517.1"/>
    </source>
</evidence>
<dbReference type="RefSeq" id="WP_017747250.1">
    <property type="nucleotide sequence ID" value="NZ_KQ976354.1"/>
</dbReference>
<proteinExistence type="predicted"/>
<dbReference type="EMBL" id="ANNX02000035">
    <property type="protein sequence ID" value="KYC39517.1"/>
    <property type="molecule type" value="Genomic_DNA"/>
</dbReference>
<name>A0A139X489_9CYAN</name>
<dbReference type="Proteomes" id="UP000076925">
    <property type="component" value="Unassembled WGS sequence"/>
</dbReference>
<protein>
    <submittedName>
        <fullName evidence="1">Uncharacterized protein</fullName>
    </submittedName>
</protein>
<organism evidence="1 2">
    <name type="scientific">Scytonema hofmannii PCC 7110</name>
    <dbReference type="NCBI Taxonomy" id="128403"/>
    <lineage>
        <taxon>Bacteria</taxon>
        <taxon>Bacillati</taxon>
        <taxon>Cyanobacteriota</taxon>
        <taxon>Cyanophyceae</taxon>
        <taxon>Nostocales</taxon>
        <taxon>Scytonemataceae</taxon>
        <taxon>Scytonema</taxon>
    </lineage>
</organism>
<reference evidence="1 2" key="1">
    <citation type="journal article" date="2013" name="Genome Biol. Evol.">
        <title>Genomes of Stigonematalean cyanobacteria (subsection V) and the evolution of oxygenic photosynthesis from prokaryotes to plastids.</title>
        <authorList>
            <person name="Dagan T."/>
            <person name="Roettger M."/>
            <person name="Stucken K."/>
            <person name="Landan G."/>
            <person name="Koch R."/>
            <person name="Major P."/>
            <person name="Gould S.B."/>
            <person name="Goremykin V.V."/>
            <person name="Rippka R."/>
            <person name="Tandeau de Marsac N."/>
            <person name="Gugger M."/>
            <person name="Lockhart P.J."/>
            <person name="Allen J.F."/>
            <person name="Brune I."/>
            <person name="Maus I."/>
            <person name="Puhler A."/>
            <person name="Martin W.F."/>
        </authorList>
    </citation>
    <scope>NUCLEOTIDE SEQUENCE [LARGE SCALE GENOMIC DNA]</scope>
    <source>
        <strain evidence="1 2">PCC 7110</strain>
    </source>
</reference>
<sequence length="133" mass="15547">MTFSRSRFPEFFSDSHGIRMHLKIEDKPLDALPLVRLQDEGNIGIFPQQTCSIELHPVFSHLNFLLIETLSVTQHGEFVIRSKKGNYETIVELGGHISQRYHLSTQELDKIQQTYEKVLENWVGWRLSHKNRS</sequence>
<gene>
    <name evidence="1" type="ORF">WA1_32930</name>
</gene>